<evidence type="ECO:0000313" key="2">
    <source>
        <dbReference type="Proteomes" id="UP001497482"/>
    </source>
</evidence>
<reference evidence="1 2" key="1">
    <citation type="submission" date="2024-04" db="EMBL/GenBank/DDBJ databases">
        <authorList>
            <person name="Waldvogel A.-M."/>
            <person name="Schoenle A."/>
        </authorList>
    </citation>
    <scope>NUCLEOTIDE SEQUENCE [LARGE SCALE GENOMIC DNA]</scope>
</reference>
<dbReference type="Proteomes" id="UP001497482">
    <property type="component" value="Chromosome 12"/>
</dbReference>
<protein>
    <submittedName>
        <fullName evidence="1">Uncharacterized protein</fullName>
    </submittedName>
</protein>
<gene>
    <name evidence="1" type="ORF">KC01_LOCUS6578</name>
</gene>
<keyword evidence="2" id="KW-1185">Reference proteome</keyword>
<name>A0AAV2JIB0_KNICA</name>
<accession>A0AAV2JIB0</accession>
<dbReference type="AlphaFoldDB" id="A0AAV2JIB0"/>
<dbReference type="EMBL" id="OZ035834">
    <property type="protein sequence ID" value="CAL1574909.1"/>
    <property type="molecule type" value="Genomic_DNA"/>
</dbReference>
<organism evidence="1 2">
    <name type="scientific">Knipowitschia caucasica</name>
    <name type="common">Caucasian dwarf goby</name>
    <name type="synonym">Pomatoschistus caucasicus</name>
    <dbReference type="NCBI Taxonomy" id="637954"/>
    <lineage>
        <taxon>Eukaryota</taxon>
        <taxon>Metazoa</taxon>
        <taxon>Chordata</taxon>
        <taxon>Craniata</taxon>
        <taxon>Vertebrata</taxon>
        <taxon>Euteleostomi</taxon>
        <taxon>Actinopterygii</taxon>
        <taxon>Neopterygii</taxon>
        <taxon>Teleostei</taxon>
        <taxon>Neoteleostei</taxon>
        <taxon>Acanthomorphata</taxon>
        <taxon>Gobiaria</taxon>
        <taxon>Gobiiformes</taxon>
        <taxon>Gobioidei</taxon>
        <taxon>Gobiidae</taxon>
        <taxon>Gobiinae</taxon>
        <taxon>Knipowitschia</taxon>
    </lineage>
</organism>
<sequence>MIEAQLQQMTLRSETQHPSAVLASQAPDLIHRLNKPTPWTYTMSLHHEPTLWTYAMSLPHEPTPWTYAMSLHHKPTPRAYTMSLRHGPTP</sequence>
<evidence type="ECO:0000313" key="1">
    <source>
        <dbReference type="EMBL" id="CAL1574909.1"/>
    </source>
</evidence>
<proteinExistence type="predicted"/>